<feature type="region of interest" description="Disordered" evidence="1">
    <location>
        <begin position="225"/>
        <end position="247"/>
    </location>
</feature>
<dbReference type="CDD" id="cd23806">
    <property type="entry name" value="UBCc_UBE2U"/>
    <property type="match status" value="1"/>
</dbReference>
<dbReference type="Pfam" id="PF00179">
    <property type="entry name" value="UQ_con"/>
    <property type="match status" value="1"/>
</dbReference>
<comment type="caution">
    <text evidence="3">The sequence shown here is derived from an EMBL/GenBank/DDBJ whole genome shotgun (WGS) entry which is preliminary data.</text>
</comment>
<gene>
    <name evidence="3" type="ORF">DGYR_LOCUS1552</name>
</gene>
<dbReference type="Gene3D" id="3.10.110.10">
    <property type="entry name" value="Ubiquitin Conjugating Enzyme"/>
    <property type="match status" value="1"/>
</dbReference>
<dbReference type="EMBL" id="CAJFCJ010000002">
    <property type="protein sequence ID" value="CAD5112398.1"/>
    <property type="molecule type" value="Genomic_DNA"/>
</dbReference>
<dbReference type="SUPFAM" id="SSF54495">
    <property type="entry name" value="UBC-like"/>
    <property type="match status" value="1"/>
</dbReference>
<feature type="domain" description="UBC core" evidence="2">
    <location>
        <begin position="4"/>
        <end position="155"/>
    </location>
</feature>
<name>A0A7I8V7Y1_9ANNE</name>
<evidence type="ECO:0000256" key="1">
    <source>
        <dbReference type="SAM" id="MobiDB-lite"/>
    </source>
</evidence>
<dbReference type="PANTHER" id="PTHR24067">
    <property type="entry name" value="UBIQUITIN-CONJUGATING ENZYME E2"/>
    <property type="match status" value="1"/>
</dbReference>
<dbReference type="AlphaFoldDB" id="A0A7I8V7Y1"/>
<accession>A0A7I8V7Y1</accession>
<protein>
    <submittedName>
        <fullName evidence="3">DgyrCDS1619</fullName>
    </submittedName>
</protein>
<dbReference type="InterPro" id="IPR050113">
    <property type="entry name" value="Ub_conjugating_enzyme"/>
</dbReference>
<organism evidence="3 4">
    <name type="scientific">Dimorphilus gyrociliatus</name>
    <dbReference type="NCBI Taxonomy" id="2664684"/>
    <lineage>
        <taxon>Eukaryota</taxon>
        <taxon>Metazoa</taxon>
        <taxon>Spiralia</taxon>
        <taxon>Lophotrochozoa</taxon>
        <taxon>Annelida</taxon>
        <taxon>Polychaeta</taxon>
        <taxon>Polychaeta incertae sedis</taxon>
        <taxon>Dinophilidae</taxon>
        <taxon>Dimorphilus</taxon>
    </lineage>
</organism>
<keyword evidence="4" id="KW-1185">Reference proteome</keyword>
<dbReference type="InterPro" id="IPR000608">
    <property type="entry name" value="UBC"/>
</dbReference>
<dbReference type="Proteomes" id="UP000549394">
    <property type="component" value="Unassembled WGS sequence"/>
</dbReference>
<dbReference type="OrthoDB" id="9978460at2759"/>
<sequence length="297" mass="34225">MHSRAHLIIEREINDIKEKKPRGIYVEPIRDDSLFEISAELRGDKNGTWDGGIFRIYIRFSEHYNQKPPHVSFHTIPFHPNVDVVRGKPSLSFLEEETLWNPNEHNLMVILTSLQYLLDNPDLERIANPQAAELLEYAPQSYFKMVKECVSTSQKLMGLKDALEINSTLVGPPKKQQVEIIREPGAIQPTEEVAKLALLEALENDPTMQCIHLGVTLDRLRQELEENERNKPTVTSKPPNAKKSSRLKQVNKMKRIYLQGATKQKYHINEYSSGEEEFEEEVNNLVEWTEGLDEEAL</sequence>
<evidence type="ECO:0000313" key="4">
    <source>
        <dbReference type="Proteomes" id="UP000549394"/>
    </source>
</evidence>
<proteinExistence type="predicted"/>
<reference evidence="3 4" key="1">
    <citation type="submission" date="2020-08" db="EMBL/GenBank/DDBJ databases">
        <authorList>
            <person name="Hejnol A."/>
        </authorList>
    </citation>
    <scope>NUCLEOTIDE SEQUENCE [LARGE SCALE GENOMIC DNA]</scope>
</reference>
<evidence type="ECO:0000259" key="2">
    <source>
        <dbReference type="PROSITE" id="PS50127"/>
    </source>
</evidence>
<dbReference type="InterPro" id="IPR016135">
    <property type="entry name" value="UBQ-conjugating_enzyme/RWD"/>
</dbReference>
<evidence type="ECO:0000313" key="3">
    <source>
        <dbReference type="EMBL" id="CAD5112398.1"/>
    </source>
</evidence>
<dbReference type="PROSITE" id="PS50127">
    <property type="entry name" value="UBC_2"/>
    <property type="match status" value="1"/>
</dbReference>
<dbReference type="SMART" id="SM00212">
    <property type="entry name" value="UBCc"/>
    <property type="match status" value="1"/>
</dbReference>